<reference evidence="5 6" key="1">
    <citation type="submission" date="2019-03" db="EMBL/GenBank/DDBJ databases">
        <authorList>
            <person name="Gaulin E."/>
            <person name="Dumas B."/>
        </authorList>
    </citation>
    <scope>NUCLEOTIDE SEQUENCE [LARGE SCALE GENOMIC DNA]</scope>
    <source>
        <strain evidence="5">CBS 568.67</strain>
    </source>
</reference>
<dbReference type="InterPro" id="IPR000639">
    <property type="entry name" value="Epox_hydrolase-like"/>
</dbReference>
<keyword evidence="1" id="KW-0378">Hydrolase</keyword>
<gene>
    <name evidence="5" type="primary">Aste57867_1136</name>
    <name evidence="4" type="ORF">As57867_001135</name>
    <name evidence="5" type="ORF">ASTE57867_1136</name>
</gene>
<evidence type="ECO:0000259" key="3">
    <source>
        <dbReference type="Pfam" id="PF00561"/>
    </source>
</evidence>
<accession>A0A485K5I1</accession>
<evidence type="ECO:0000256" key="1">
    <source>
        <dbReference type="ARBA" id="ARBA00022801"/>
    </source>
</evidence>
<dbReference type="Gene3D" id="3.40.50.1820">
    <property type="entry name" value="alpha/beta hydrolase"/>
    <property type="match status" value="1"/>
</dbReference>
<dbReference type="AlphaFoldDB" id="A0A485K5I1"/>
<dbReference type="EMBL" id="CAADRA010000080">
    <property type="protein sequence ID" value="VFT78356.1"/>
    <property type="molecule type" value="Genomic_DNA"/>
</dbReference>
<dbReference type="OrthoDB" id="408373at2759"/>
<keyword evidence="6" id="KW-1185">Reference proteome</keyword>
<dbReference type="SUPFAM" id="SSF53474">
    <property type="entry name" value="alpha/beta-Hydrolases"/>
    <property type="match status" value="1"/>
</dbReference>
<sequence length="326" mass="37033">MTVANEDRGIPLPEDPSYNHQYAQINGIRMHFIDVGPRDGVPLVLVHGFPDIWYGWRHQIEHLRATYRVIVADNRGFGETDAPVDDEAYRRKSVTQDYAALLDHLNIPRAVFIGHDWGGIVVWKMCLFHPDRVLAVASICTPYFPTPASRDDASLVNKFPEFAYWHTFSDDATATMLNAHTANALHFMYGNPPTTRPASFVAAILAFPELTFQLPHPPILSAPEFDYYVRTFTARGFGGALKWYKADELDWDDLSDRPMAQIPHRALFIGADADMVLRPYMSEGMEKLIPHLTRVHIEDGNHWVHWKKCAQVNGILDNWLASLANL</sequence>
<dbReference type="PRINTS" id="PR00412">
    <property type="entry name" value="EPOXHYDRLASE"/>
</dbReference>
<evidence type="ECO:0000256" key="2">
    <source>
        <dbReference type="ARBA" id="ARBA00038334"/>
    </source>
</evidence>
<organism evidence="5 6">
    <name type="scientific">Aphanomyces stellatus</name>
    <dbReference type="NCBI Taxonomy" id="120398"/>
    <lineage>
        <taxon>Eukaryota</taxon>
        <taxon>Sar</taxon>
        <taxon>Stramenopiles</taxon>
        <taxon>Oomycota</taxon>
        <taxon>Saprolegniomycetes</taxon>
        <taxon>Saprolegniales</taxon>
        <taxon>Verrucalvaceae</taxon>
        <taxon>Aphanomyces</taxon>
    </lineage>
</organism>
<feature type="domain" description="AB hydrolase-1" evidence="3">
    <location>
        <begin position="42"/>
        <end position="307"/>
    </location>
</feature>
<dbReference type="GO" id="GO:0016787">
    <property type="term" value="F:hydrolase activity"/>
    <property type="evidence" value="ECO:0007669"/>
    <property type="project" value="UniProtKB-KW"/>
</dbReference>
<protein>
    <submittedName>
        <fullName evidence="5">Aste57867_1136 protein</fullName>
    </submittedName>
</protein>
<comment type="similarity">
    <text evidence="2">Belongs to the AB hydrolase superfamily. Epoxide hydrolase family.</text>
</comment>
<dbReference type="Pfam" id="PF00561">
    <property type="entry name" value="Abhydrolase_1"/>
    <property type="match status" value="1"/>
</dbReference>
<dbReference type="Proteomes" id="UP000332933">
    <property type="component" value="Unassembled WGS sequence"/>
</dbReference>
<evidence type="ECO:0000313" key="6">
    <source>
        <dbReference type="Proteomes" id="UP000332933"/>
    </source>
</evidence>
<dbReference type="PRINTS" id="PR00111">
    <property type="entry name" value="ABHYDROLASE"/>
</dbReference>
<dbReference type="EMBL" id="VJMH01000080">
    <property type="protein sequence ID" value="KAF0719288.1"/>
    <property type="molecule type" value="Genomic_DNA"/>
</dbReference>
<evidence type="ECO:0000313" key="5">
    <source>
        <dbReference type="EMBL" id="VFT78356.1"/>
    </source>
</evidence>
<proteinExistence type="inferred from homology"/>
<dbReference type="InterPro" id="IPR000073">
    <property type="entry name" value="AB_hydrolase_1"/>
</dbReference>
<dbReference type="InterPro" id="IPR029058">
    <property type="entry name" value="AB_hydrolase_fold"/>
</dbReference>
<dbReference type="PANTHER" id="PTHR43329">
    <property type="entry name" value="EPOXIDE HYDROLASE"/>
    <property type="match status" value="1"/>
</dbReference>
<reference evidence="4" key="2">
    <citation type="submission" date="2019-06" db="EMBL/GenBank/DDBJ databases">
        <title>Genomics analysis of Aphanomyces spp. identifies a new class of oomycete effector associated with host adaptation.</title>
        <authorList>
            <person name="Gaulin E."/>
        </authorList>
    </citation>
    <scope>NUCLEOTIDE SEQUENCE</scope>
    <source>
        <strain evidence="4">CBS 578.67</strain>
    </source>
</reference>
<evidence type="ECO:0000313" key="4">
    <source>
        <dbReference type="EMBL" id="KAF0719288.1"/>
    </source>
</evidence>
<name>A0A485K5I1_9STRA</name>